<gene>
    <name evidence="2" type="ORF">TSUD_188900</name>
</gene>
<dbReference type="EMBL" id="DF974448">
    <property type="protein sequence ID" value="GAU48616.1"/>
    <property type="molecule type" value="Genomic_DNA"/>
</dbReference>
<keyword evidence="1" id="KW-0472">Membrane</keyword>
<name>A0A2Z6NYR4_TRISU</name>
<accession>A0A2Z6NYR4</accession>
<evidence type="ECO:0000256" key="1">
    <source>
        <dbReference type="SAM" id="Phobius"/>
    </source>
</evidence>
<dbReference type="AlphaFoldDB" id="A0A2Z6NYR4"/>
<dbReference type="Proteomes" id="UP000242715">
    <property type="component" value="Unassembled WGS sequence"/>
</dbReference>
<sequence>MAAILDLGSHFGFRYVEILLHCATLFVGFAVSGLLFVEFEELERLLSRFPHSRYLVFSRPVLGAQGGKRWLVGQVVELGKWLVDGHVGVRLGSR</sequence>
<proteinExistence type="predicted"/>
<keyword evidence="1" id="KW-1133">Transmembrane helix</keyword>
<reference evidence="3" key="1">
    <citation type="journal article" date="2017" name="Front. Plant Sci.">
        <title>Climate Clever Clovers: New Paradigm to Reduce the Environmental Footprint of Ruminants by Breeding Low Methanogenic Forages Utilizing Haplotype Variation.</title>
        <authorList>
            <person name="Kaur P."/>
            <person name="Appels R."/>
            <person name="Bayer P.E."/>
            <person name="Keeble-Gagnere G."/>
            <person name="Wang J."/>
            <person name="Hirakawa H."/>
            <person name="Shirasawa K."/>
            <person name="Vercoe P."/>
            <person name="Stefanova K."/>
            <person name="Durmic Z."/>
            <person name="Nichols P."/>
            <person name="Revell C."/>
            <person name="Isobe S.N."/>
            <person name="Edwards D."/>
            <person name="Erskine W."/>
        </authorList>
    </citation>
    <scope>NUCLEOTIDE SEQUENCE [LARGE SCALE GENOMIC DNA]</scope>
    <source>
        <strain evidence="3">cv. Daliak</strain>
    </source>
</reference>
<keyword evidence="1" id="KW-0812">Transmembrane</keyword>
<evidence type="ECO:0000313" key="3">
    <source>
        <dbReference type="Proteomes" id="UP000242715"/>
    </source>
</evidence>
<organism evidence="2 3">
    <name type="scientific">Trifolium subterraneum</name>
    <name type="common">Subterranean clover</name>
    <dbReference type="NCBI Taxonomy" id="3900"/>
    <lineage>
        <taxon>Eukaryota</taxon>
        <taxon>Viridiplantae</taxon>
        <taxon>Streptophyta</taxon>
        <taxon>Embryophyta</taxon>
        <taxon>Tracheophyta</taxon>
        <taxon>Spermatophyta</taxon>
        <taxon>Magnoliopsida</taxon>
        <taxon>eudicotyledons</taxon>
        <taxon>Gunneridae</taxon>
        <taxon>Pentapetalae</taxon>
        <taxon>rosids</taxon>
        <taxon>fabids</taxon>
        <taxon>Fabales</taxon>
        <taxon>Fabaceae</taxon>
        <taxon>Papilionoideae</taxon>
        <taxon>50 kb inversion clade</taxon>
        <taxon>NPAAA clade</taxon>
        <taxon>Hologalegina</taxon>
        <taxon>IRL clade</taxon>
        <taxon>Trifolieae</taxon>
        <taxon>Trifolium</taxon>
    </lineage>
</organism>
<protein>
    <submittedName>
        <fullName evidence="2">Uncharacterized protein</fullName>
    </submittedName>
</protein>
<evidence type="ECO:0000313" key="2">
    <source>
        <dbReference type="EMBL" id="GAU48616.1"/>
    </source>
</evidence>
<keyword evidence="3" id="KW-1185">Reference proteome</keyword>
<feature type="transmembrane region" description="Helical" evidence="1">
    <location>
        <begin position="18"/>
        <end position="39"/>
    </location>
</feature>